<dbReference type="InterPro" id="IPR035979">
    <property type="entry name" value="RBD_domain_sf"/>
</dbReference>
<dbReference type="Proteomes" id="UP001604336">
    <property type="component" value="Unassembled WGS sequence"/>
</dbReference>
<dbReference type="InterPro" id="IPR027417">
    <property type="entry name" value="P-loop_NTPase"/>
</dbReference>
<dbReference type="SUPFAM" id="SSF52540">
    <property type="entry name" value="P-loop containing nucleoside triphosphate hydrolases"/>
    <property type="match status" value="1"/>
</dbReference>
<gene>
    <name evidence="4" type="ORF">Adt_46762</name>
</gene>
<dbReference type="Gene3D" id="3.30.70.330">
    <property type="match status" value="3"/>
</dbReference>
<dbReference type="AlphaFoldDB" id="A0ABD1NYL8"/>
<sequence length="615" mass="68728">MVMNKEGLNPSSPFEQKRKNMADDLCFITKDGLIIKAPKKSPLVLRMFVLFFAMVCGVYICSVCMRQVRSRSNGRVLSVKVVERPCEAPIIQPSEKSYVHFPKPNTFARAECECNPVRYFAILSTQRSGSGWFETMLNSHINISSNGEIFSNKVRRSNASTIVATLDKIYNLDWLTSASKNECTAAVGLKWMLNQGLMQHHVEVVEYFKSKGVSAIFLFRRNLLRRMISILANSYDQNAKPLNGTHKSHVHSPQEAEILARYKPAINTTLLIPNLRQVEEMVTKSLEYFKSTRHIILYYEDIIKNRTSKPTCTQLYIVKQNDSALHKLIDRFKFLHKTGSTFTTAYEMDPPWMDEGYIQSCFAQTGEVVSVKVIRNRQTGQSERYGFVEFSSHAAAEKVLQSYNGAKVVVDSNSGRSKGYGFVRFSDENEKTQAMTEMNGVYCSSRPMRIGVATPKKQSPQQQYSSQAVILAGGYASNGALPQGSQSENDSSNTTIFVGGLDSDVTDVELRHSFTPFGEVISVKIPSGKGCGFVQFANRSNAEDAMQRLNGAVVGKQTVRLSWGRNLGNKQSRMDANNQWGGSYYGRQGYNGNGYNEGAVYVPSNGHGNHQQPVS</sequence>
<evidence type="ECO:0000313" key="4">
    <source>
        <dbReference type="EMBL" id="KAL2456517.1"/>
    </source>
</evidence>
<keyword evidence="5" id="KW-1185">Reference proteome</keyword>
<keyword evidence="2" id="KW-1133">Transmembrane helix</keyword>
<keyword evidence="1" id="KW-0694">RNA-binding</keyword>
<feature type="transmembrane region" description="Helical" evidence="2">
    <location>
        <begin position="43"/>
        <end position="60"/>
    </location>
</feature>
<dbReference type="InterPro" id="IPR000504">
    <property type="entry name" value="RRM_dom"/>
</dbReference>
<keyword evidence="2" id="KW-0472">Membrane</keyword>
<accession>A0ABD1NYL8</accession>
<dbReference type="PROSITE" id="PS50102">
    <property type="entry name" value="RRM"/>
    <property type="match status" value="3"/>
</dbReference>
<organism evidence="4 5">
    <name type="scientific">Abeliophyllum distichum</name>
    <dbReference type="NCBI Taxonomy" id="126358"/>
    <lineage>
        <taxon>Eukaryota</taxon>
        <taxon>Viridiplantae</taxon>
        <taxon>Streptophyta</taxon>
        <taxon>Embryophyta</taxon>
        <taxon>Tracheophyta</taxon>
        <taxon>Spermatophyta</taxon>
        <taxon>Magnoliopsida</taxon>
        <taxon>eudicotyledons</taxon>
        <taxon>Gunneridae</taxon>
        <taxon>Pentapetalae</taxon>
        <taxon>asterids</taxon>
        <taxon>lamiids</taxon>
        <taxon>Lamiales</taxon>
        <taxon>Oleaceae</taxon>
        <taxon>Forsythieae</taxon>
        <taxon>Abeliophyllum</taxon>
    </lineage>
</organism>
<evidence type="ECO:0000256" key="2">
    <source>
        <dbReference type="SAM" id="Phobius"/>
    </source>
</evidence>
<dbReference type="EMBL" id="JBFOLK010000106">
    <property type="protein sequence ID" value="KAL2456517.1"/>
    <property type="molecule type" value="Genomic_DNA"/>
</dbReference>
<dbReference type="InterPro" id="IPR052796">
    <property type="entry name" value="Nod_factor_sulfotransferase"/>
</dbReference>
<comment type="caution">
    <text evidence="4">The sequence shown here is derived from an EMBL/GenBank/DDBJ whole genome shotgun (WGS) entry which is preliminary data.</text>
</comment>
<dbReference type="FunFam" id="3.30.70.330:FF:000395">
    <property type="entry name" value="Polyadenylate-binding protein RBP47"/>
    <property type="match status" value="1"/>
</dbReference>
<dbReference type="GO" id="GO:0003723">
    <property type="term" value="F:RNA binding"/>
    <property type="evidence" value="ECO:0007669"/>
    <property type="project" value="UniProtKB-UniRule"/>
</dbReference>
<proteinExistence type="predicted"/>
<evidence type="ECO:0000313" key="5">
    <source>
        <dbReference type="Proteomes" id="UP001604336"/>
    </source>
</evidence>
<dbReference type="InterPro" id="IPR012677">
    <property type="entry name" value="Nucleotide-bd_a/b_plait_sf"/>
</dbReference>
<dbReference type="SUPFAM" id="SSF54928">
    <property type="entry name" value="RNA-binding domain, RBD"/>
    <property type="match status" value="2"/>
</dbReference>
<name>A0ABD1NYL8_9LAMI</name>
<evidence type="ECO:0000256" key="1">
    <source>
        <dbReference type="PROSITE-ProRule" id="PRU00176"/>
    </source>
</evidence>
<feature type="domain" description="RRM" evidence="3">
    <location>
        <begin position="416"/>
        <end position="455"/>
    </location>
</feature>
<evidence type="ECO:0000259" key="3">
    <source>
        <dbReference type="PROSITE" id="PS50102"/>
    </source>
</evidence>
<dbReference type="SMART" id="SM00360">
    <property type="entry name" value="RRM"/>
    <property type="match status" value="2"/>
</dbReference>
<keyword evidence="2" id="KW-0812">Transmembrane</keyword>
<dbReference type="PANTHER" id="PTHR32175:SF0">
    <property type="entry name" value="SULFOTRANSFERASE"/>
    <property type="match status" value="1"/>
</dbReference>
<dbReference type="Pfam" id="PF00076">
    <property type="entry name" value="RRM_1"/>
    <property type="match status" value="2"/>
</dbReference>
<dbReference type="Gene3D" id="3.40.50.300">
    <property type="entry name" value="P-loop containing nucleotide triphosphate hydrolases"/>
    <property type="match status" value="1"/>
</dbReference>
<feature type="domain" description="RRM" evidence="3">
    <location>
        <begin position="494"/>
        <end position="566"/>
    </location>
</feature>
<feature type="domain" description="RRM" evidence="3">
    <location>
        <begin position="343"/>
        <end position="416"/>
    </location>
</feature>
<reference evidence="5" key="1">
    <citation type="submission" date="2024-07" db="EMBL/GenBank/DDBJ databases">
        <title>Two chromosome-level genome assemblies of Korean endemic species Abeliophyllum distichum and Forsythia ovata (Oleaceae).</title>
        <authorList>
            <person name="Jang H."/>
        </authorList>
    </citation>
    <scope>NUCLEOTIDE SEQUENCE [LARGE SCALE GENOMIC DNA]</scope>
</reference>
<protein>
    <recommendedName>
        <fullName evidence="3">RRM domain-containing protein</fullName>
    </recommendedName>
</protein>
<dbReference type="PANTHER" id="PTHR32175">
    <property type="entry name" value="PROTEIN, PUTATIVE, EXPRESSED-RELATED"/>
    <property type="match status" value="1"/>
</dbReference>